<dbReference type="InterPro" id="IPR011006">
    <property type="entry name" value="CheY-like_superfamily"/>
</dbReference>
<proteinExistence type="predicted"/>
<evidence type="ECO:0000313" key="7">
    <source>
        <dbReference type="Proteomes" id="UP000192534"/>
    </source>
</evidence>
<dbReference type="SMART" id="SM00421">
    <property type="entry name" value="HTH_LUXR"/>
    <property type="match status" value="1"/>
</dbReference>
<dbReference type="InterPro" id="IPR058245">
    <property type="entry name" value="NreC/VraR/RcsB-like_REC"/>
</dbReference>
<dbReference type="InterPro" id="IPR001789">
    <property type="entry name" value="Sig_transdc_resp-reg_receiver"/>
</dbReference>
<evidence type="ECO:0000313" key="6">
    <source>
        <dbReference type="EMBL" id="ORB49492.1"/>
    </source>
</evidence>
<evidence type="ECO:0000259" key="4">
    <source>
        <dbReference type="PROSITE" id="PS50043"/>
    </source>
</evidence>
<dbReference type="InterPro" id="IPR000792">
    <property type="entry name" value="Tscrpt_reg_LuxR_C"/>
</dbReference>
<dbReference type="InterPro" id="IPR016032">
    <property type="entry name" value="Sig_transdc_resp-reg_C-effctor"/>
</dbReference>
<evidence type="ECO:0000256" key="2">
    <source>
        <dbReference type="ARBA" id="ARBA00023125"/>
    </source>
</evidence>
<reference evidence="6 7" key="1">
    <citation type="submission" date="2016-12" db="EMBL/GenBank/DDBJ databases">
        <title>The new phylogeny of genus Mycobacterium.</title>
        <authorList>
            <person name="Tortoli E."/>
            <person name="Trovato A."/>
            <person name="Cirillo D.M."/>
        </authorList>
    </citation>
    <scope>NUCLEOTIDE SEQUENCE [LARGE SCALE GENOMIC DNA]</scope>
    <source>
        <strain evidence="6 7">DSM 44223</strain>
    </source>
</reference>
<dbReference type="SUPFAM" id="SSF46894">
    <property type="entry name" value="C-terminal effector domain of the bipartite response regulators"/>
    <property type="match status" value="1"/>
</dbReference>
<dbReference type="PANTHER" id="PTHR43214">
    <property type="entry name" value="TWO-COMPONENT RESPONSE REGULATOR"/>
    <property type="match status" value="1"/>
</dbReference>
<dbReference type="PROSITE" id="PS50110">
    <property type="entry name" value="RESPONSE_REGULATORY"/>
    <property type="match status" value="1"/>
</dbReference>
<evidence type="ECO:0000256" key="3">
    <source>
        <dbReference type="PROSITE-ProRule" id="PRU00169"/>
    </source>
</evidence>
<dbReference type="EMBL" id="MVIH01000014">
    <property type="protein sequence ID" value="ORB49492.1"/>
    <property type="molecule type" value="Genomic_DNA"/>
</dbReference>
<dbReference type="RefSeq" id="WP_083121661.1">
    <property type="nucleotide sequence ID" value="NZ_JACKUO010000032.1"/>
</dbReference>
<dbReference type="SMART" id="SM00448">
    <property type="entry name" value="REC"/>
    <property type="match status" value="1"/>
</dbReference>
<dbReference type="Proteomes" id="UP000192534">
    <property type="component" value="Unassembled WGS sequence"/>
</dbReference>
<protein>
    <recommendedName>
        <fullName evidence="8">DNA-binding response regulator</fullName>
    </recommendedName>
</protein>
<name>A0A1X0IMM6_MYCRH</name>
<evidence type="ECO:0000259" key="5">
    <source>
        <dbReference type="PROSITE" id="PS50110"/>
    </source>
</evidence>
<evidence type="ECO:0008006" key="8">
    <source>
        <dbReference type="Google" id="ProtNLM"/>
    </source>
</evidence>
<keyword evidence="2" id="KW-0238">DNA-binding</keyword>
<dbReference type="PRINTS" id="PR00038">
    <property type="entry name" value="HTHLUXR"/>
</dbReference>
<feature type="domain" description="HTH luxR-type" evidence="4">
    <location>
        <begin position="151"/>
        <end position="216"/>
    </location>
</feature>
<dbReference type="PROSITE" id="PS50043">
    <property type="entry name" value="HTH_LUXR_2"/>
    <property type="match status" value="1"/>
</dbReference>
<keyword evidence="1 3" id="KW-0597">Phosphoprotein</keyword>
<sequence length="228" mass="24268">MNGRAGGAKIVVVIVDDHELFAQGLALLLTREWGELFTVGGQTTYVEEAADLVVGCQADVAIIDLTMPPLGGVAAIRHIKARHPTTRILALSGTDDMGLAEEALRAGADGFLPKTARPEALAGPLWTIAEGLCVLDRTLLDALLTTTRRPPSALLDGLSDQDLRLWTLLATGMETTDIAARLLVSERTAKRMVAALLHKLGVTNRIAAAAMAGRYRLLDDLADAERLS</sequence>
<dbReference type="Gene3D" id="3.40.50.2300">
    <property type="match status" value="1"/>
</dbReference>
<organism evidence="6 7">
    <name type="scientific">Mycolicibacterium rhodesiae</name>
    <name type="common">Mycobacterium rhodesiae</name>
    <dbReference type="NCBI Taxonomy" id="36814"/>
    <lineage>
        <taxon>Bacteria</taxon>
        <taxon>Bacillati</taxon>
        <taxon>Actinomycetota</taxon>
        <taxon>Actinomycetes</taxon>
        <taxon>Mycobacteriales</taxon>
        <taxon>Mycobacteriaceae</taxon>
        <taxon>Mycolicibacterium</taxon>
    </lineage>
</organism>
<dbReference type="GO" id="GO:0000160">
    <property type="term" value="P:phosphorelay signal transduction system"/>
    <property type="evidence" value="ECO:0007669"/>
    <property type="project" value="InterPro"/>
</dbReference>
<dbReference type="Pfam" id="PF00196">
    <property type="entry name" value="GerE"/>
    <property type="match status" value="1"/>
</dbReference>
<dbReference type="InterPro" id="IPR039420">
    <property type="entry name" value="WalR-like"/>
</dbReference>
<dbReference type="GO" id="GO:0006355">
    <property type="term" value="P:regulation of DNA-templated transcription"/>
    <property type="evidence" value="ECO:0007669"/>
    <property type="project" value="InterPro"/>
</dbReference>
<dbReference type="OrthoDB" id="3575486at2"/>
<dbReference type="PANTHER" id="PTHR43214:SF43">
    <property type="entry name" value="TWO-COMPONENT RESPONSE REGULATOR"/>
    <property type="match status" value="1"/>
</dbReference>
<dbReference type="CDD" id="cd17535">
    <property type="entry name" value="REC_NarL-like"/>
    <property type="match status" value="1"/>
</dbReference>
<keyword evidence="7" id="KW-1185">Reference proteome</keyword>
<dbReference type="GO" id="GO:0003677">
    <property type="term" value="F:DNA binding"/>
    <property type="evidence" value="ECO:0007669"/>
    <property type="project" value="UniProtKB-KW"/>
</dbReference>
<feature type="modified residue" description="4-aspartylphosphate" evidence="3">
    <location>
        <position position="64"/>
    </location>
</feature>
<feature type="domain" description="Response regulatory" evidence="5">
    <location>
        <begin position="11"/>
        <end position="129"/>
    </location>
</feature>
<dbReference type="AlphaFoldDB" id="A0A1X0IMM6"/>
<accession>A0A1X0IMM6</accession>
<comment type="caution">
    <text evidence="6">The sequence shown here is derived from an EMBL/GenBank/DDBJ whole genome shotgun (WGS) entry which is preliminary data.</text>
</comment>
<evidence type="ECO:0000256" key="1">
    <source>
        <dbReference type="ARBA" id="ARBA00022553"/>
    </source>
</evidence>
<gene>
    <name evidence="6" type="ORF">BST42_23120</name>
</gene>
<dbReference type="SUPFAM" id="SSF52172">
    <property type="entry name" value="CheY-like"/>
    <property type="match status" value="1"/>
</dbReference>
<dbReference type="Pfam" id="PF00072">
    <property type="entry name" value="Response_reg"/>
    <property type="match status" value="1"/>
</dbReference>